<dbReference type="SUPFAM" id="SSF56935">
    <property type="entry name" value="Porins"/>
    <property type="match status" value="1"/>
</dbReference>
<evidence type="ECO:0000256" key="5">
    <source>
        <dbReference type="ARBA" id="ARBA00022496"/>
    </source>
</evidence>
<accession>A0A290X2P7</accession>
<evidence type="ECO:0000256" key="11">
    <source>
        <dbReference type="ARBA" id="ARBA00023136"/>
    </source>
</evidence>
<feature type="domain" description="TonB-dependent receptor plug" evidence="18">
    <location>
        <begin position="93"/>
        <end position="195"/>
    </location>
</feature>
<evidence type="ECO:0000259" key="18">
    <source>
        <dbReference type="Pfam" id="PF07715"/>
    </source>
</evidence>
<evidence type="ECO:0000259" key="17">
    <source>
        <dbReference type="Pfam" id="PF00593"/>
    </source>
</evidence>
<dbReference type="PANTHER" id="PTHR32552">
    <property type="entry name" value="FERRICHROME IRON RECEPTOR-RELATED"/>
    <property type="match status" value="1"/>
</dbReference>
<keyword evidence="10 15" id="KW-0798">TonB box</keyword>
<evidence type="ECO:0000256" key="6">
    <source>
        <dbReference type="ARBA" id="ARBA00022692"/>
    </source>
</evidence>
<evidence type="ECO:0000256" key="14">
    <source>
        <dbReference type="PROSITE-ProRule" id="PRU01360"/>
    </source>
</evidence>
<evidence type="ECO:0000256" key="13">
    <source>
        <dbReference type="ARBA" id="ARBA00023237"/>
    </source>
</evidence>
<keyword evidence="20" id="KW-1185">Reference proteome</keyword>
<feature type="signal peptide" evidence="16">
    <location>
        <begin position="1"/>
        <end position="45"/>
    </location>
</feature>
<keyword evidence="5" id="KW-0410">Iron transport</keyword>
<evidence type="ECO:0000256" key="12">
    <source>
        <dbReference type="ARBA" id="ARBA00023170"/>
    </source>
</evidence>
<evidence type="ECO:0000256" key="9">
    <source>
        <dbReference type="ARBA" id="ARBA00023065"/>
    </source>
</evidence>
<dbReference type="Gene3D" id="2.40.170.20">
    <property type="entry name" value="TonB-dependent receptor, beta-barrel domain"/>
    <property type="match status" value="1"/>
</dbReference>
<evidence type="ECO:0000256" key="2">
    <source>
        <dbReference type="ARBA" id="ARBA00009810"/>
    </source>
</evidence>
<dbReference type="InterPro" id="IPR037066">
    <property type="entry name" value="Plug_dom_sf"/>
</dbReference>
<dbReference type="InterPro" id="IPR000531">
    <property type="entry name" value="Beta-barrel_TonB"/>
</dbReference>
<organism evidence="19 20">
    <name type="scientific">Janthinobacterium svalbardensis</name>
    <dbReference type="NCBI Taxonomy" id="368607"/>
    <lineage>
        <taxon>Bacteria</taxon>
        <taxon>Pseudomonadati</taxon>
        <taxon>Pseudomonadota</taxon>
        <taxon>Betaproteobacteria</taxon>
        <taxon>Burkholderiales</taxon>
        <taxon>Oxalobacteraceae</taxon>
        <taxon>Janthinobacterium</taxon>
    </lineage>
</organism>
<dbReference type="EMBL" id="CP023422">
    <property type="protein sequence ID" value="ATD63146.1"/>
    <property type="molecule type" value="Genomic_DNA"/>
</dbReference>
<dbReference type="PANTHER" id="PTHR32552:SF74">
    <property type="entry name" value="HYDROXAMATE SIDEROPHORE RECEPTOR FHUE"/>
    <property type="match status" value="1"/>
</dbReference>
<protein>
    <submittedName>
        <fullName evidence="19">TonB-dependent siderophore receptor</fullName>
    </submittedName>
</protein>
<name>A0A290X2P7_9BURK</name>
<evidence type="ECO:0000256" key="10">
    <source>
        <dbReference type="ARBA" id="ARBA00023077"/>
    </source>
</evidence>
<comment type="subcellular location">
    <subcellularLocation>
        <location evidence="1 14">Cell outer membrane</location>
        <topology evidence="1 14">Multi-pass membrane protein</topology>
    </subcellularLocation>
</comment>
<dbReference type="GO" id="GO:0015344">
    <property type="term" value="F:siderophore uptake transmembrane transporter activity"/>
    <property type="evidence" value="ECO:0007669"/>
    <property type="project" value="TreeGrafter"/>
</dbReference>
<dbReference type="PROSITE" id="PS52016">
    <property type="entry name" value="TONB_DEPENDENT_REC_3"/>
    <property type="match status" value="1"/>
</dbReference>
<evidence type="ECO:0000256" key="16">
    <source>
        <dbReference type="SAM" id="SignalP"/>
    </source>
</evidence>
<keyword evidence="6 14" id="KW-0812">Transmembrane</keyword>
<keyword evidence="11 14" id="KW-0472">Membrane</keyword>
<evidence type="ECO:0000256" key="3">
    <source>
        <dbReference type="ARBA" id="ARBA00022448"/>
    </source>
</evidence>
<comment type="similarity">
    <text evidence="2 14 15">Belongs to the TonB-dependent receptor family.</text>
</comment>
<dbReference type="InterPro" id="IPR039426">
    <property type="entry name" value="TonB-dep_rcpt-like"/>
</dbReference>
<proteinExistence type="inferred from homology"/>
<dbReference type="Gene3D" id="2.170.130.10">
    <property type="entry name" value="TonB-dependent receptor, plug domain"/>
    <property type="match status" value="1"/>
</dbReference>
<keyword evidence="8" id="KW-0408">Iron</keyword>
<evidence type="ECO:0000256" key="7">
    <source>
        <dbReference type="ARBA" id="ARBA00022729"/>
    </source>
</evidence>
<evidence type="ECO:0000256" key="1">
    <source>
        <dbReference type="ARBA" id="ARBA00004571"/>
    </source>
</evidence>
<evidence type="ECO:0000256" key="8">
    <source>
        <dbReference type="ARBA" id="ARBA00023004"/>
    </source>
</evidence>
<dbReference type="GO" id="GO:0009279">
    <property type="term" value="C:cell outer membrane"/>
    <property type="evidence" value="ECO:0007669"/>
    <property type="project" value="UniProtKB-SubCell"/>
</dbReference>
<evidence type="ECO:0000313" key="19">
    <source>
        <dbReference type="EMBL" id="ATD63146.1"/>
    </source>
</evidence>
<keyword evidence="4 14" id="KW-1134">Transmembrane beta strand</keyword>
<dbReference type="GO" id="GO:0038023">
    <property type="term" value="F:signaling receptor activity"/>
    <property type="evidence" value="ECO:0007669"/>
    <property type="project" value="InterPro"/>
</dbReference>
<evidence type="ECO:0000256" key="15">
    <source>
        <dbReference type="RuleBase" id="RU003357"/>
    </source>
</evidence>
<dbReference type="Pfam" id="PF07715">
    <property type="entry name" value="Plug"/>
    <property type="match status" value="1"/>
</dbReference>
<reference evidence="19 20" key="1">
    <citation type="submission" date="2017-09" db="EMBL/GenBank/DDBJ databases">
        <title>Complete genome sequence of Janthinobacterium svalbardensis PAMC 27463.</title>
        <authorList>
            <person name="Cho Y.-J."/>
            <person name="Cho A."/>
            <person name="Kim O.-S."/>
            <person name="Lee J.-I."/>
        </authorList>
    </citation>
    <scope>NUCLEOTIDE SEQUENCE [LARGE SCALE GENOMIC DNA]</scope>
    <source>
        <strain evidence="19 20">PAMC 27463</strain>
    </source>
</reference>
<evidence type="ECO:0000313" key="20">
    <source>
        <dbReference type="Proteomes" id="UP000218437"/>
    </source>
</evidence>
<dbReference type="InterPro" id="IPR012910">
    <property type="entry name" value="Plug_dom"/>
</dbReference>
<keyword evidence="7 16" id="KW-0732">Signal</keyword>
<evidence type="ECO:0000256" key="4">
    <source>
        <dbReference type="ARBA" id="ARBA00022452"/>
    </source>
</evidence>
<dbReference type="NCBIfam" id="TIGR01783">
    <property type="entry name" value="TonB-siderophor"/>
    <property type="match status" value="1"/>
</dbReference>
<keyword evidence="3 14" id="KW-0813">Transport</keyword>
<dbReference type="KEGG" id="jsv:CNX70_25560"/>
<keyword evidence="12 19" id="KW-0675">Receptor</keyword>
<dbReference type="AlphaFoldDB" id="A0A290X2P7"/>
<keyword evidence="13 14" id="KW-0998">Cell outer membrane</keyword>
<keyword evidence="9" id="KW-0406">Ion transport</keyword>
<dbReference type="CDD" id="cd01347">
    <property type="entry name" value="ligand_gated_channel"/>
    <property type="match status" value="1"/>
</dbReference>
<sequence length="741" mass="79788">MTPLSGTCMSYALNFVSLPSSRSALRPLAQAAAALCLAASLPAQAQQAAPAIPAAEQTMLGVSVTAGRDATTEGSGSYTTGVSNTATKLNLSLRETPQSVSVLTRQQIDDLGITTLDDAVQSITGLVMQKGNFTGDSGSFSARGFPVDNILFDGLPTSLGANGTFNGDNDDLAIYDRIEVVRGATGLMTGSGTPSAAINMVRKRPTATPQASFSASIGSWSNYRLEADAANALNEAKTLRGRIVATLQDKQDFVDVLHGRNHQLYGIIEADLRPDTTLTLGAHYRKTDNDGVTTGVVTAADGRFLNLPRSTYLGTDFDDWRQTDKTIFAELEHRFGNGWKAKLAATRKTPEIDTTFSGISRRGDTLRFNSQSYRAELANTSYDAYASGSYSLFGREHELTVGASHRRSSKNSYGGWAPYSWGAAAPVIDPFNWDAGSVARPVINYAQWGTASITEQSGVYAGTRLRLADPLSLVLGGRVSWYKDDAGYSVAREFTPYAGVVYDLDKQHSVYASWTEIFQPQASTDANGQPLKPISGTNYEAGVKGEYFGGALNASAAVFQIRQQNRGVDDLAGPNPCPGSTWGYCQRASGEVRSEGVELDVAGALTPDWQLSAGFTYVKAQFTRDSDPANIGKDFNSRYPRQQLKLATSYRLSGAAQGWRVGASVYGQGATESNDGTYHLRQGRYAILGLSAAWQIDSRAELRLNVNNALDKHYYQSIYSDVFGNLVGTPRNLMLTLNYKL</sequence>
<feature type="domain" description="TonB-dependent receptor-like beta-barrel" evidence="17">
    <location>
        <begin position="273"/>
        <end position="708"/>
    </location>
</feature>
<dbReference type="Pfam" id="PF00593">
    <property type="entry name" value="TonB_dep_Rec_b-barrel"/>
    <property type="match status" value="1"/>
</dbReference>
<gene>
    <name evidence="19" type="ORF">CNX70_25560</name>
</gene>
<dbReference type="FunFam" id="2.170.130.10:FF:000010">
    <property type="entry name" value="Ferripyoverdine receptor"/>
    <property type="match status" value="1"/>
</dbReference>
<dbReference type="InterPro" id="IPR036942">
    <property type="entry name" value="Beta-barrel_TonB_sf"/>
</dbReference>
<feature type="chain" id="PRO_5012900143" evidence="16">
    <location>
        <begin position="46"/>
        <end position="741"/>
    </location>
</feature>
<dbReference type="GO" id="GO:0015891">
    <property type="term" value="P:siderophore transport"/>
    <property type="evidence" value="ECO:0007669"/>
    <property type="project" value="InterPro"/>
</dbReference>
<dbReference type="Proteomes" id="UP000218437">
    <property type="component" value="Chromosome"/>
</dbReference>
<dbReference type="InterPro" id="IPR010105">
    <property type="entry name" value="TonB_sidphr_rcpt"/>
</dbReference>